<dbReference type="PRINTS" id="PR00866">
    <property type="entry name" value="RNADNAPOLMS"/>
</dbReference>
<evidence type="ECO:0000313" key="11">
    <source>
        <dbReference type="EMBL" id="MBN3553034.1"/>
    </source>
</evidence>
<evidence type="ECO:0000256" key="2">
    <source>
        <dbReference type="ARBA" id="ARBA00022679"/>
    </source>
</evidence>
<evidence type="ECO:0000256" key="1">
    <source>
        <dbReference type="ARBA" id="ARBA00012493"/>
    </source>
</evidence>
<dbReference type="PROSITE" id="PS50878">
    <property type="entry name" value="RT_POL"/>
    <property type="match status" value="1"/>
</dbReference>
<dbReference type="EMBL" id="JAFHKR010000035">
    <property type="protein sequence ID" value="MBN3553034.1"/>
    <property type="molecule type" value="Genomic_DNA"/>
</dbReference>
<dbReference type="Proteomes" id="UP001296923">
    <property type="component" value="Unassembled WGS sequence"/>
</dbReference>
<keyword evidence="5" id="KW-0460">Magnesium</keyword>
<organism evidence="11 12">
    <name type="scientific">Fictibacillus nanhaiensis</name>
    <dbReference type="NCBI Taxonomy" id="742169"/>
    <lineage>
        <taxon>Bacteria</taxon>
        <taxon>Bacillati</taxon>
        <taxon>Bacillota</taxon>
        <taxon>Bacilli</taxon>
        <taxon>Bacillales</taxon>
        <taxon>Fictibacillaceae</taxon>
        <taxon>Fictibacillus</taxon>
    </lineage>
</organism>
<evidence type="ECO:0000256" key="7">
    <source>
        <dbReference type="ARBA" id="ARBA00023118"/>
    </source>
</evidence>
<keyword evidence="2" id="KW-0808">Transferase</keyword>
<evidence type="ECO:0000256" key="5">
    <source>
        <dbReference type="ARBA" id="ARBA00022842"/>
    </source>
</evidence>
<comment type="catalytic activity">
    <reaction evidence="9">
        <text>DNA(n) + a 2'-deoxyribonucleoside 5'-triphosphate = DNA(n+1) + diphosphate</text>
        <dbReference type="Rhea" id="RHEA:22508"/>
        <dbReference type="Rhea" id="RHEA-COMP:17339"/>
        <dbReference type="Rhea" id="RHEA-COMP:17340"/>
        <dbReference type="ChEBI" id="CHEBI:33019"/>
        <dbReference type="ChEBI" id="CHEBI:61560"/>
        <dbReference type="ChEBI" id="CHEBI:173112"/>
        <dbReference type="EC" id="2.7.7.49"/>
    </reaction>
</comment>
<dbReference type="Pfam" id="PF00078">
    <property type="entry name" value="RVT_1"/>
    <property type="match status" value="1"/>
</dbReference>
<protein>
    <recommendedName>
        <fullName evidence="1">RNA-directed DNA polymerase</fullName>
        <ecNumber evidence="1">2.7.7.49</ecNumber>
    </recommendedName>
</protein>
<feature type="domain" description="Reverse transcriptase" evidence="10">
    <location>
        <begin position="1"/>
        <end position="228"/>
    </location>
</feature>
<keyword evidence="4" id="KW-0479">Metal-binding</keyword>
<gene>
    <name evidence="11" type="ORF">JYA63_02025</name>
</gene>
<dbReference type="InterPro" id="IPR051083">
    <property type="entry name" value="GrpII_Intron_Splice-Mob/Def"/>
</dbReference>
<accession>A0ABS2ZLY4</accession>
<comment type="caution">
    <text evidence="11">The sequence shown here is derived from an EMBL/GenBank/DDBJ whole genome shotgun (WGS) entry which is preliminary data.</text>
</comment>
<evidence type="ECO:0000256" key="8">
    <source>
        <dbReference type="ARBA" id="ARBA00034120"/>
    </source>
</evidence>
<name>A0ABS2ZLY4_9BACL</name>
<evidence type="ECO:0000256" key="4">
    <source>
        <dbReference type="ARBA" id="ARBA00022723"/>
    </source>
</evidence>
<dbReference type="EC" id="2.7.7.49" evidence="1"/>
<reference evidence="11 12" key="1">
    <citation type="submission" date="2021-01" db="EMBL/GenBank/DDBJ databases">
        <title>Genome Sequencing of Type Strains.</title>
        <authorList>
            <person name="Lemaire J.F."/>
            <person name="Inderbitzin P."/>
            <person name="Collins S.B."/>
            <person name="Wespe N."/>
            <person name="Knight-Connoni V."/>
        </authorList>
    </citation>
    <scope>NUCLEOTIDE SEQUENCE [LARGE SCALE GENOMIC DNA]</scope>
    <source>
        <strain evidence="11 12">DSM 23009</strain>
    </source>
</reference>
<dbReference type="InterPro" id="IPR000123">
    <property type="entry name" value="Reverse_transcriptase_msDNA"/>
</dbReference>
<keyword evidence="3" id="KW-0548">Nucleotidyltransferase</keyword>
<sequence length="324" mass="38239">MNKVDATWYKIKFIRRKGKIRKIITYTDQSVIEKHTRIKEFLEERLIFSKFTKAYVKNSSIFNNAKAHMYNDIFIKLDIKDFFISINHKILLDLLFSQLNVNPDQTKVSKMEISRLISICSIEKKGLPLGLITSPILSNIYLKEFDNILYGKLKKMNFKNIIYTRYADDITISFKSEDTNEFIQGLKVEILNLVEVLLKRYKLKLNRDKISLINLNISNHVRITGVSVTKDSNNYRRISIGRKRINKLYHDALNLFIKIKVRNMSLDNHDFLKIRQIKGMESFIFSIEKNGYDTIYSEKMKLRINELGFESLSQLIKNLPEKNF</sequence>
<dbReference type="InterPro" id="IPR043502">
    <property type="entry name" value="DNA/RNA_pol_sf"/>
</dbReference>
<keyword evidence="7" id="KW-0051">Antiviral defense</keyword>
<evidence type="ECO:0000256" key="9">
    <source>
        <dbReference type="ARBA" id="ARBA00048173"/>
    </source>
</evidence>
<proteinExistence type="inferred from homology"/>
<dbReference type="PANTHER" id="PTHR34047">
    <property type="entry name" value="NUCLEAR INTRON MATURASE 1, MITOCHONDRIAL-RELATED"/>
    <property type="match status" value="1"/>
</dbReference>
<evidence type="ECO:0000256" key="3">
    <source>
        <dbReference type="ARBA" id="ARBA00022695"/>
    </source>
</evidence>
<keyword evidence="6" id="KW-0695">RNA-directed DNA polymerase</keyword>
<dbReference type="Gene3D" id="3.30.70.270">
    <property type="match status" value="1"/>
</dbReference>
<comment type="similarity">
    <text evidence="8">Belongs to the bacterial reverse transcriptase family.</text>
</comment>
<evidence type="ECO:0000313" key="12">
    <source>
        <dbReference type="Proteomes" id="UP001296923"/>
    </source>
</evidence>
<keyword evidence="12" id="KW-1185">Reference proteome</keyword>
<evidence type="ECO:0000256" key="6">
    <source>
        <dbReference type="ARBA" id="ARBA00022918"/>
    </source>
</evidence>
<dbReference type="RefSeq" id="WP_205724289.1">
    <property type="nucleotide sequence ID" value="NZ_JAFHKR010000035.1"/>
</dbReference>
<dbReference type="InterPro" id="IPR000477">
    <property type="entry name" value="RT_dom"/>
</dbReference>
<dbReference type="SUPFAM" id="SSF56672">
    <property type="entry name" value="DNA/RNA polymerases"/>
    <property type="match status" value="1"/>
</dbReference>
<dbReference type="InterPro" id="IPR043128">
    <property type="entry name" value="Rev_trsase/Diguanyl_cyclase"/>
</dbReference>
<evidence type="ECO:0000259" key="10">
    <source>
        <dbReference type="PROSITE" id="PS50878"/>
    </source>
</evidence>